<dbReference type="InterPro" id="IPR002223">
    <property type="entry name" value="Kunitz_BPTI"/>
</dbReference>
<dbReference type="PRINTS" id="PR00759">
    <property type="entry name" value="BASICPTASE"/>
</dbReference>
<dbReference type="SUPFAM" id="SSF57362">
    <property type="entry name" value="BPTI-like"/>
    <property type="match status" value="1"/>
</dbReference>
<evidence type="ECO:0000259" key="2">
    <source>
        <dbReference type="PROSITE" id="PS50279"/>
    </source>
</evidence>
<dbReference type="AlphaFoldDB" id="A0A834DTR8"/>
<dbReference type="Pfam" id="PF00014">
    <property type="entry name" value="Kunitz_BPTI"/>
    <property type="match status" value="1"/>
</dbReference>
<evidence type="ECO:0000259" key="3">
    <source>
        <dbReference type="PROSITE" id="PS51390"/>
    </source>
</evidence>
<comment type="caution">
    <text evidence="4">The sequence shown here is derived from an EMBL/GenBank/DDBJ whole genome shotgun (WGS) entry which is preliminary data.</text>
</comment>
<dbReference type="PRINTS" id="PR00003">
    <property type="entry name" value="4DISULPHCORE"/>
</dbReference>
<protein>
    <submittedName>
        <fullName evidence="4">WAP four-disulfide core domain 8</fullName>
    </submittedName>
</protein>
<dbReference type="PROSITE" id="PS50279">
    <property type="entry name" value="BPTI_KUNITZ_2"/>
    <property type="match status" value="1"/>
</dbReference>
<dbReference type="Gene3D" id="4.10.75.10">
    <property type="entry name" value="Elafin-like"/>
    <property type="match status" value="3"/>
</dbReference>
<evidence type="ECO:0000313" key="4">
    <source>
        <dbReference type="EMBL" id="KAF6089782.1"/>
    </source>
</evidence>
<dbReference type="InterPro" id="IPR020901">
    <property type="entry name" value="Prtase_inh_Kunz-CS"/>
</dbReference>
<feature type="domain" description="WAP" evidence="3">
    <location>
        <begin position="54"/>
        <end position="101"/>
    </location>
</feature>
<dbReference type="PROSITE" id="PS51390">
    <property type="entry name" value="WAP"/>
    <property type="match status" value="3"/>
</dbReference>
<dbReference type="PANTHER" id="PTHR47769:SF1">
    <property type="entry name" value="WAP FOUR-DISULFIDE CORE DOMAIN PROTEIN 8"/>
    <property type="match status" value="1"/>
</dbReference>
<dbReference type="InterPro" id="IPR036880">
    <property type="entry name" value="Kunitz_BPTI_sf"/>
</dbReference>
<name>A0A834DTR8_9CHIR</name>
<dbReference type="Gene3D" id="4.10.410.10">
    <property type="entry name" value="Pancreatic trypsin inhibitor Kunitz domain"/>
    <property type="match status" value="1"/>
</dbReference>
<feature type="domain" description="BPTI/Kunitz inhibitor" evidence="2">
    <location>
        <begin position="105"/>
        <end position="155"/>
    </location>
</feature>
<organism evidence="4 5">
    <name type="scientific">Phyllostomus discolor</name>
    <name type="common">pale spear-nosed bat</name>
    <dbReference type="NCBI Taxonomy" id="89673"/>
    <lineage>
        <taxon>Eukaryota</taxon>
        <taxon>Metazoa</taxon>
        <taxon>Chordata</taxon>
        <taxon>Craniata</taxon>
        <taxon>Vertebrata</taxon>
        <taxon>Euteleostomi</taxon>
        <taxon>Mammalia</taxon>
        <taxon>Eutheria</taxon>
        <taxon>Laurasiatheria</taxon>
        <taxon>Chiroptera</taxon>
        <taxon>Yangochiroptera</taxon>
        <taxon>Phyllostomidae</taxon>
        <taxon>Phyllostominae</taxon>
        <taxon>Phyllostomus</taxon>
    </lineage>
</organism>
<dbReference type="SUPFAM" id="SSF57256">
    <property type="entry name" value="Elafin-like"/>
    <property type="match status" value="3"/>
</dbReference>
<dbReference type="PANTHER" id="PTHR47769">
    <property type="entry name" value="WAP FOUR-DISULFIDE CORE DOMAIN PROTEIN 8"/>
    <property type="match status" value="1"/>
</dbReference>
<feature type="domain" description="WAP" evidence="3">
    <location>
        <begin position="211"/>
        <end position="250"/>
    </location>
</feature>
<gene>
    <name evidence="4" type="ORF">HJG60_020335</name>
</gene>
<dbReference type="FunFam" id="4.10.410.10:FF:000017">
    <property type="entry name" value="papilin isoform X2"/>
    <property type="match status" value="1"/>
</dbReference>
<evidence type="ECO:0000313" key="5">
    <source>
        <dbReference type="Proteomes" id="UP000664940"/>
    </source>
</evidence>
<dbReference type="Pfam" id="PF00095">
    <property type="entry name" value="WAP"/>
    <property type="match status" value="3"/>
</dbReference>
<dbReference type="SMART" id="SM00217">
    <property type="entry name" value="WAP"/>
    <property type="match status" value="3"/>
</dbReference>
<feature type="domain" description="WAP" evidence="3">
    <location>
        <begin position="157"/>
        <end position="204"/>
    </location>
</feature>
<proteinExistence type="predicted"/>
<reference evidence="4 5" key="1">
    <citation type="journal article" date="2020" name="Nature">
        <title>Six reference-quality genomes reveal evolution of bat adaptations.</title>
        <authorList>
            <person name="Jebb D."/>
            <person name="Huang Z."/>
            <person name="Pippel M."/>
            <person name="Hughes G.M."/>
            <person name="Lavrichenko K."/>
            <person name="Devanna P."/>
            <person name="Winkler S."/>
            <person name="Jermiin L.S."/>
            <person name="Skirmuntt E.C."/>
            <person name="Katzourakis A."/>
            <person name="Burkitt-Gray L."/>
            <person name="Ray D.A."/>
            <person name="Sullivan K.A.M."/>
            <person name="Roscito J.G."/>
            <person name="Kirilenko B.M."/>
            <person name="Davalos L.M."/>
            <person name="Corthals A.P."/>
            <person name="Power M.L."/>
            <person name="Jones G."/>
            <person name="Ransome R.D."/>
            <person name="Dechmann D.K.N."/>
            <person name="Locatelli A.G."/>
            <person name="Puechmaille S.J."/>
            <person name="Fedrigo O."/>
            <person name="Jarvis E.D."/>
            <person name="Hiller M."/>
            <person name="Vernes S.C."/>
            <person name="Myers E.W."/>
            <person name="Teeling E.C."/>
        </authorList>
    </citation>
    <scope>NUCLEOTIDE SEQUENCE [LARGE SCALE GENOMIC DNA]</scope>
    <source>
        <strain evidence="4">Bat1K_MPI-CBG_1</strain>
    </source>
</reference>
<dbReference type="GO" id="GO:0004867">
    <property type="term" value="F:serine-type endopeptidase inhibitor activity"/>
    <property type="evidence" value="ECO:0007669"/>
    <property type="project" value="InterPro"/>
</dbReference>
<dbReference type="Proteomes" id="UP000664940">
    <property type="component" value="Unassembled WGS sequence"/>
</dbReference>
<dbReference type="InterPro" id="IPR008197">
    <property type="entry name" value="WAP_dom"/>
</dbReference>
<dbReference type="EMBL" id="JABVXQ010000010">
    <property type="protein sequence ID" value="KAF6089782.1"/>
    <property type="molecule type" value="Genomic_DNA"/>
</dbReference>
<dbReference type="GO" id="GO:0005576">
    <property type="term" value="C:extracellular region"/>
    <property type="evidence" value="ECO:0007669"/>
    <property type="project" value="InterPro"/>
</dbReference>
<keyword evidence="1" id="KW-1015">Disulfide bond</keyword>
<accession>A0A834DTR8</accession>
<dbReference type="InterPro" id="IPR036645">
    <property type="entry name" value="Elafin-like_sf"/>
</dbReference>
<evidence type="ECO:0000256" key="1">
    <source>
        <dbReference type="ARBA" id="ARBA00023157"/>
    </source>
</evidence>
<dbReference type="SMART" id="SM00131">
    <property type="entry name" value="KU"/>
    <property type="match status" value="1"/>
</dbReference>
<dbReference type="PROSITE" id="PS00280">
    <property type="entry name" value="BPTI_KUNITZ_1"/>
    <property type="match status" value="1"/>
</dbReference>
<sequence>MLLDLLQRVASDLWRRRFLPCCSCACSRRKVALLLSLCLLLQQTWAGYYRGTKNRRKQGICHEDRVTCEARAPDLCENDLDCEGQRKCCYFACGKKCIDLFEEPCMLPVDPGHCRSVTKRWYYVLKRNECKEFNYGGCKGNTNNFLSRKDCMEACSSTVKKGECPFFPSEERMECSDWCRSDADCPQMDKCCESMCGFACARAWTVKSGSCPEKPLSCPKIEKPQCLYDEACPLGEKCCSLCGLRCLEPVMIRQ</sequence>